<organism evidence="3 4">
    <name type="scientific">Lottia gigantea</name>
    <name type="common">Giant owl limpet</name>
    <dbReference type="NCBI Taxonomy" id="225164"/>
    <lineage>
        <taxon>Eukaryota</taxon>
        <taxon>Metazoa</taxon>
        <taxon>Spiralia</taxon>
        <taxon>Lophotrochozoa</taxon>
        <taxon>Mollusca</taxon>
        <taxon>Gastropoda</taxon>
        <taxon>Patellogastropoda</taxon>
        <taxon>Lottioidea</taxon>
        <taxon>Lottiidae</taxon>
        <taxon>Lottia</taxon>
    </lineage>
</organism>
<dbReference type="HOGENOM" id="CLU_049744_0_0_1"/>
<dbReference type="KEGG" id="lgi:LOTGIDRAFT_239189"/>
<dbReference type="RefSeq" id="XP_009052194.1">
    <property type="nucleotide sequence ID" value="XM_009053946.1"/>
</dbReference>
<dbReference type="CTD" id="20250995"/>
<dbReference type="PANTHER" id="PTHR40124">
    <property type="match status" value="1"/>
</dbReference>
<evidence type="ECO:0000313" key="3">
    <source>
        <dbReference type="EMBL" id="ESO97121.1"/>
    </source>
</evidence>
<keyword evidence="4" id="KW-1185">Reference proteome</keyword>
<dbReference type="AlphaFoldDB" id="V4ATP1"/>
<dbReference type="GeneID" id="20250995"/>
<name>V4ATP1_LOTGI</name>
<evidence type="ECO:0000313" key="4">
    <source>
        <dbReference type="Proteomes" id="UP000030746"/>
    </source>
</evidence>
<reference evidence="3 4" key="1">
    <citation type="journal article" date="2013" name="Nature">
        <title>Insights into bilaterian evolution from three spiralian genomes.</title>
        <authorList>
            <person name="Simakov O."/>
            <person name="Marletaz F."/>
            <person name="Cho S.J."/>
            <person name="Edsinger-Gonzales E."/>
            <person name="Havlak P."/>
            <person name="Hellsten U."/>
            <person name="Kuo D.H."/>
            <person name="Larsson T."/>
            <person name="Lv J."/>
            <person name="Arendt D."/>
            <person name="Savage R."/>
            <person name="Osoegawa K."/>
            <person name="de Jong P."/>
            <person name="Grimwood J."/>
            <person name="Chapman J.A."/>
            <person name="Shapiro H."/>
            <person name="Aerts A."/>
            <person name="Otillar R.P."/>
            <person name="Terry A.Y."/>
            <person name="Boore J.L."/>
            <person name="Grigoriev I.V."/>
            <person name="Lindberg D.R."/>
            <person name="Seaver E.C."/>
            <person name="Weisblat D.A."/>
            <person name="Putnam N.H."/>
            <person name="Rokhsar D.S."/>
        </authorList>
    </citation>
    <scope>NUCLEOTIDE SEQUENCE [LARGE SCALE GENOMIC DNA]</scope>
</reference>
<dbReference type="OrthoDB" id="10069995at2759"/>
<sequence length="272" mass="30674">MTGIFLKIIGLYVLCIALHVIPVQTRDTLWQKTTFNSNNVHDGFKALDEKQFNEGSLSVANDPTGGSRDVVKVFIKKGSYVKIKDKRGAQFYTDVGSKDTMTLSYQVYFQTGMDFVRGGKLPGLYGGDPGCSGGRQSVNCLSTRFMWRSNGDGEVYAYIPRNQDANFCNSNDVYCNPDYGTSIGRGSWRFRTGRWERIVQRIKLNRPGKKNGRILVWFNGKKVVDKRNVILRENSSVKLRGLFFSVFFGGSSSSWATTADSSIYFRNFRITT</sequence>
<accession>V4ATP1</accession>
<dbReference type="EMBL" id="KB201334">
    <property type="protein sequence ID" value="ESO97121.1"/>
    <property type="molecule type" value="Genomic_DNA"/>
</dbReference>
<dbReference type="InterPro" id="IPR048958">
    <property type="entry name" value="Polysacc_lyase_14"/>
</dbReference>
<keyword evidence="1" id="KW-0732">Signal</keyword>
<gene>
    <name evidence="3" type="ORF">LOTGIDRAFT_239189</name>
</gene>
<dbReference type="PANTHER" id="PTHR40124:SF1">
    <property type="entry name" value="DISAGGREGATASE RELATED REPEAT PROTEIN"/>
    <property type="match status" value="1"/>
</dbReference>
<feature type="signal peptide" evidence="1">
    <location>
        <begin position="1"/>
        <end position="25"/>
    </location>
</feature>
<feature type="domain" description="Polysaccharide lyase 14" evidence="2">
    <location>
        <begin position="67"/>
        <end position="268"/>
    </location>
</feature>
<dbReference type="Pfam" id="PF21294">
    <property type="entry name" value="Polysacc_lyase_14"/>
    <property type="match status" value="1"/>
</dbReference>
<evidence type="ECO:0000259" key="2">
    <source>
        <dbReference type="Pfam" id="PF21294"/>
    </source>
</evidence>
<feature type="chain" id="PRO_5004717159" description="Polysaccharide lyase 14 domain-containing protein" evidence="1">
    <location>
        <begin position="26"/>
        <end position="272"/>
    </location>
</feature>
<evidence type="ECO:0000256" key="1">
    <source>
        <dbReference type="SAM" id="SignalP"/>
    </source>
</evidence>
<dbReference type="Proteomes" id="UP000030746">
    <property type="component" value="Unassembled WGS sequence"/>
</dbReference>
<proteinExistence type="predicted"/>
<dbReference type="OMA" id="NGSDCFS"/>
<protein>
    <recommendedName>
        <fullName evidence="2">Polysaccharide lyase 14 domain-containing protein</fullName>
    </recommendedName>
</protein>
<dbReference type="Gene3D" id="2.60.120.200">
    <property type="match status" value="1"/>
</dbReference>